<accession>A0AA39WHR5</accession>
<dbReference type="Proteomes" id="UP001174934">
    <property type="component" value="Unassembled WGS sequence"/>
</dbReference>
<dbReference type="AlphaFoldDB" id="A0AA39WHR5"/>
<comment type="caution">
    <text evidence="1">The sequence shown here is derived from an EMBL/GenBank/DDBJ whole genome shotgun (WGS) entry which is preliminary data.</text>
</comment>
<protein>
    <submittedName>
        <fullName evidence="1">Uncharacterized protein</fullName>
    </submittedName>
</protein>
<dbReference type="EMBL" id="JAULSR010000006">
    <property type="protein sequence ID" value="KAK0615616.1"/>
    <property type="molecule type" value="Genomic_DNA"/>
</dbReference>
<gene>
    <name evidence="1" type="ORF">B0T17DRAFT_538618</name>
</gene>
<organism evidence="1 2">
    <name type="scientific">Bombardia bombarda</name>
    <dbReference type="NCBI Taxonomy" id="252184"/>
    <lineage>
        <taxon>Eukaryota</taxon>
        <taxon>Fungi</taxon>
        <taxon>Dikarya</taxon>
        <taxon>Ascomycota</taxon>
        <taxon>Pezizomycotina</taxon>
        <taxon>Sordariomycetes</taxon>
        <taxon>Sordariomycetidae</taxon>
        <taxon>Sordariales</taxon>
        <taxon>Lasiosphaeriaceae</taxon>
        <taxon>Bombardia</taxon>
    </lineage>
</organism>
<evidence type="ECO:0000313" key="1">
    <source>
        <dbReference type="EMBL" id="KAK0615616.1"/>
    </source>
</evidence>
<sequence>MMKPHTMNWSLRLSRWKQLVTTSFSSAPLQMGRLYCRQKARLHCVQLEEAARGVSERLLVWRLSERERASGRRLCCGSVPPRAEEVVVVEEEGASEAVEWEGGGGGGGGGLSCCGPRGMMVLLVKQVHLQKVGAEAAATSDASDARSTIKRWCIRVIVALGWGGSG</sequence>
<evidence type="ECO:0000313" key="2">
    <source>
        <dbReference type="Proteomes" id="UP001174934"/>
    </source>
</evidence>
<proteinExistence type="predicted"/>
<keyword evidence="2" id="KW-1185">Reference proteome</keyword>
<reference evidence="1" key="1">
    <citation type="submission" date="2023-06" db="EMBL/GenBank/DDBJ databases">
        <title>Genome-scale phylogeny and comparative genomics of the fungal order Sordariales.</title>
        <authorList>
            <consortium name="Lawrence Berkeley National Laboratory"/>
            <person name="Hensen N."/>
            <person name="Bonometti L."/>
            <person name="Westerberg I."/>
            <person name="Brannstrom I.O."/>
            <person name="Guillou S."/>
            <person name="Cros-Aarteil S."/>
            <person name="Calhoun S."/>
            <person name="Haridas S."/>
            <person name="Kuo A."/>
            <person name="Mondo S."/>
            <person name="Pangilinan J."/>
            <person name="Riley R."/>
            <person name="LaButti K."/>
            <person name="Andreopoulos B."/>
            <person name="Lipzen A."/>
            <person name="Chen C."/>
            <person name="Yanf M."/>
            <person name="Daum C."/>
            <person name="Ng V."/>
            <person name="Clum A."/>
            <person name="Steindorff A."/>
            <person name="Ohm R."/>
            <person name="Martin F."/>
            <person name="Silar P."/>
            <person name="Natvig D."/>
            <person name="Lalanne C."/>
            <person name="Gautier V."/>
            <person name="Ament-velasquez S.L."/>
            <person name="Kruys A."/>
            <person name="Hutchinson M.I."/>
            <person name="Powell A.J."/>
            <person name="Barry K."/>
            <person name="Miller A.N."/>
            <person name="Grigoriev I.V."/>
            <person name="Debuchy R."/>
            <person name="Gladieux P."/>
            <person name="Thoren M.H."/>
            <person name="Johannesson H."/>
        </authorList>
    </citation>
    <scope>NUCLEOTIDE SEQUENCE</scope>
    <source>
        <strain evidence="1">SMH3391-2</strain>
    </source>
</reference>
<name>A0AA39WHR5_9PEZI</name>